<evidence type="ECO:0000256" key="14">
    <source>
        <dbReference type="ARBA" id="ARBA00025228"/>
    </source>
</evidence>
<protein>
    <recommendedName>
        <fullName evidence="6 19">Adenosylcobinamide-GDP ribazoletransferase</fullName>
        <ecNumber evidence="5 19">2.7.8.26</ecNumber>
    </recommendedName>
    <alternativeName>
        <fullName evidence="16 19">Cobalamin synthase</fullName>
    </alternativeName>
    <alternativeName>
        <fullName evidence="15 19">Cobalamin-5'-phosphate synthase</fullName>
    </alternativeName>
</protein>
<dbReference type="AlphaFoldDB" id="A0A8T7H418"/>
<organism evidence="20 21">
    <name type="scientific">Methanoculleus bourgensis</name>
    <dbReference type="NCBI Taxonomy" id="83986"/>
    <lineage>
        <taxon>Archaea</taxon>
        <taxon>Methanobacteriati</taxon>
        <taxon>Methanobacteriota</taxon>
        <taxon>Stenosarchaea group</taxon>
        <taxon>Methanomicrobia</taxon>
        <taxon>Methanomicrobiales</taxon>
        <taxon>Methanomicrobiaceae</taxon>
        <taxon>Methanoculleus</taxon>
    </lineage>
</organism>
<dbReference type="NCBIfam" id="TIGR00317">
    <property type="entry name" value="cobS"/>
    <property type="match status" value="1"/>
</dbReference>
<dbReference type="EC" id="2.7.8.26" evidence="5 19"/>
<feature type="transmembrane region" description="Helical" evidence="19">
    <location>
        <begin position="100"/>
        <end position="120"/>
    </location>
</feature>
<keyword evidence="8 19" id="KW-0169">Cobalamin biosynthesis</keyword>
<dbReference type="InterPro" id="IPR003805">
    <property type="entry name" value="CobS"/>
</dbReference>
<dbReference type="HAMAP" id="MF_00719">
    <property type="entry name" value="CobS"/>
    <property type="match status" value="1"/>
</dbReference>
<evidence type="ECO:0000256" key="9">
    <source>
        <dbReference type="ARBA" id="ARBA00022679"/>
    </source>
</evidence>
<evidence type="ECO:0000256" key="19">
    <source>
        <dbReference type="HAMAP-Rule" id="MF_00719"/>
    </source>
</evidence>
<evidence type="ECO:0000256" key="16">
    <source>
        <dbReference type="ARBA" id="ARBA00032853"/>
    </source>
</evidence>
<comment type="function">
    <text evidence="14 19">Joins adenosylcobinamide-GDP and alpha-ribazole to generate adenosylcobalamin (Ado-cobalamin). Also synthesizes adenosylcobalamin 5'-phosphate from adenosylcobinamide-GDP and alpha-ribazole 5'-phosphate.</text>
</comment>
<accession>A0A8T7H418</accession>
<keyword evidence="11 19" id="KW-0460">Magnesium</keyword>
<dbReference type="GO" id="GO:0008818">
    <property type="term" value="F:cobalamin 5'-phosphate synthase activity"/>
    <property type="evidence" value="ECO:0007669"/>
    <property type="project" value="UniProtKB-UniRule"/>
</dbReference>
<evidence type="ECO:0000256" key="11">
    <source>
        <dbReference type="ARBA" id="ARBA00022842"/>
    </source>
</evidence>
<feature type="transmembrane region" description="Helical" evidence="19">
    <location>
        <begin position="35"/>
        <end position="67"/>
    </location>
</feature>
<evidence type="ECO:0000256" key="17">
    <source>
        <dbReference type="ARBA" id="ARBA00048623"/>
    </source>
</evidence>
<dbReference type="GO" id="GO:0051073">
    <property type="term" value="F:adenosylcobinamide-GDP ribazoletransferase activity"/>
    <property type="evidence" value="ECO:0007669"/>
    <property type="project" value="UniProtKB-UniRule"/>
</dbReference>
<comment type="pathway">
    <text evidence="3 19">Cofactor biosynthesis; adenosylcobalamin biosynthesis; adenosylcobalamin from cob(II)yrinate a,c-diamide: step 7/7.</text>
</comment>
<evidence type="ECO:0000256" key="13">
    <source>
        <dbReference type="ARBA" id="ARBA00023136"/>
    </source>
</evidence>
<evidence type="ECO:0000256" key="12">
    <source>
        <dbReference type="ARBA" id="ARBA00022989"/>
    </source>
</evidence>
<proteinExistence type="inferred from homology"/>
<keyword evidence="12 19" id="KW-1133">Transmembrane helix</keyword>
<evidence type="ECO:0000256" key="10">
    <source>
        <dbReference type="ARBA" id="ARBA00022692"/>
    </source>
</evidence>
<keyword evidence="13 19" id="KW-0472">Membrane</keyword>
<evidence type="ECO:0000256" key="6">
    <source>
        <dbReference type="ARBA" id="ARBA00015850"/>
    </source>
</evidence>
<evidence type="ECO:0000256" key="8">
    <source>
        <dbReference type="ARBA" id="ARBA00022573"/>
    </source>
</evidence>
<evidence type="ECO:0000256" key="7">
    <source>
        <dbReference type="ARBA" id="ARBA00022475"/>
    </source>
</evidence>
<keyword evidence="10 19" id="KW-0812">Transmembrane</keyword>
<keyword evidence="7 19" id="KW-1003">Cell membrane</keyword>
<dbReference type="PANTHER" id="PTHR34148:SF1">
    <property type="entry name" value="ADENOSYLCOBINAMIDE-GDP RIBAZOLETRANSFERASE"/>
    <property type="match status" value="1"/>
</dbReference>
<evidence type="ECO:0000256" key="15">
    <source>
        <dbReference type="ARBA" id="ARBA00032605"/>
    </source>
</evidence>
<keyword evidence="9 19" id="KW-0808">Transferase</keyword>
<name>A0A8T7H418_9EURY</name>
<evidence type="ECO:0000256" key="3">
    <source>
        <dbReference type="ARBA" id="ARBA00004663"/>
    </source>
</evidence>
<dbReference type="EMBL" id="JABMJE010000104">
    <property type="protein sequence ID" value="NQS78557.1"/>
    <property type="molecule type" value="Genomic_DNA"/>
</dbReference>
<evidence type="ECO:0000313" key="20">
    <source>
        <dbReference type="EMBL" id="NQS78557.1"/>
    </source>
</evidence>
<evidence type="ECO:0000313" key="21">
    <source>
        <dbReference type="Proteomes" id="UP000737555"/>
    </source>
</evidence>
<dbReference type="Pfam" id="PF02654">
    <property type="entry name" value="CobS"/>
    <property type="match status" value="1"/>
</dbReference>
<sequence length="236" mass="24532">MRSVLALLQFCTSLPLGRPVAFEHFARRSYLYPLAGYVIGGIAAGIVYWIGSAAVGAAVALALVLLLSGCNHFDGLLDFGDGLMAHGSRERRVAAMTDRATGAGAVAAGIVVTLVAFAALQDAACLPAAILTAEVLAKVAMSYLTTLGVPFREGIHSYFHGFVRPWFLIPTTLLALPLFLLPMPAVSVALALVATAGIAAVMLLLARRLFGGVNGDVVGATNEITRAGILLLFALL</sequence>
<feature type="transmembrane region" description="Helical" evidence="19">
    <location>
        <begin position="126"/>
        <end position="149"/>
    </location>
</feature>
<dbReference type="GO" id="GO:0009236">
    <property type="term" value="P:cobalamin biosynthetic process"/>
    <property type="evidence" value="ECO:0007669"/>
    <property type="project" value="UniProtKB-UniRule"/>
</dbReference>
<comment type="subcellular location">
    <subcellularLocation>
        <location evidence="2 19">Cell membrane</location>
        <topology evidence="2 19">Multi-pass membrane protein</topology>
    </subcellularLocation>
</comment>
<feature type="transmembrane region" description="Helical" evidence="19">
    <location>
        <begin position="186"/>
        <end position="206"/>
    </location>
</feature>
<comment type="catalytic activity">
    <reaction evidence="18 19">
        <text>alpha-ribazole 5'-phosphate + adenosylcob(III)inamide-GDP = adenosylcob(III)alamin 5'-phosphate + GMP + H(+)</text>
        <dbReference type="Rhea" id="RHEA:23560"/>
        <dbReference type="ChEBI" id="CHEBI:15378"/>
        <dbReference type="ChEBI" id="CHEBI:57918"/>
        <dbReference type="ChEBI" id="CHEBI:58115"/>
        <dbReference type="ChEBI" id="CHEBI:60487"/>
        <dbReference type="ChEBI" id="CHEBI:60493"/>
        <dbReference type="EC" id="2.7.8.26"/>
    </reaction>
</comment>
<evidence type="ECO:0000256" key="1">
    <source>
        <dbReference type="ARBA" id="ARBA00001946"/>
    </source>
</evidence>
<evidence type="ECO:0000256" key="2">
    <source>
        <dbReference type="ARBA" id="ARBA00004651"/>
    </source>
</evidence>
<comment type="caution">
    <text evidence="20">The sequence shown here is derived from an EMBL/GenBank/DDBJ whole genome shotgun (WGS) entry which is preliminary data.</text>
</comment>
<dbReference type="Proteomes" id="UP000737555">
    <property type="component" value="Unassembled WGS sequence"/>
</dbReference>
<dbReference type="PANTHER" id="PTHR34148">
    <property type="entry name" value="ADENOSYLCOBINAMIDE-GDP RIBAZOLETRANSFERASE"/>
    <property type="match status" value="1"/>
</dbReference>
<reference evidence="20" key="1">
    <citation type="submission" date="2020-05" db="EMBL/GenBank/DDBJ databases">
        <title>The first insight into the ecology of ammonia-tolerant syntrophic propionate oxidizing bacteria.</title>
        <authorList>
            <person name="Singh A."/>
            <person name="Schnurer A."/>
            <person name="Westerholm M."/>
        </authorList>
    </citation>
    <scope>NUCLEOTIDE SEQUENCE</scope>
    <source>
        <strain evidence="20">MAG54</strain>
    </source>
</reference>
<evidence type="ECO:0000256" key="18">
    <source>
        <dbReference type="ARBA" id="ARBA00049504"/>
    </source>
</evidence>
<comment type="cofactor">
    <cofactor evidence="1 19">
        <name>Mg(2+)</name>
        <dbReference type="ChEBI" id="CHEBI:18420"/>
    </cofactor>
</comment>
<feature type="transmembrane region" description="Helical" evidence="19">
    <location>
        <begin position="161"/>
        <end position="180"/>
    </location>
</feature>
<gene>
    <name evidence="19 20" type="primary">cobS</name>
    <name evidence="20" type="ORF">HQQ74_07635</name>
</gene>
<evidence type="ECO:0000256" key="4">
    <source>
        <dbReference type="ARBA" id="ARBA00010561"/>
    </source>
</evidence>
<evidence type="ECO:0000256" key="5">
    <source>
        <dbReference type="ARBA" id="ARBA00013200"/>
    </source>
</evidence>
<dbReference type="GO" id="GO:0005886">
    <property type="term" value="C:plasma membrane"/>
    <property type="evidence" value="ECO:0007669"/>
    <property type="project" value="UniProtKB-SubCell"/>
</dbReference>
<comment type="catalytic activity">
    <reaction evidence="17 19">
        <text>alpha-ribazole + adenosylcob(III)inamide-GDP = adenosylcob(III)alamin + GMP + H(+)</text>
        <dbReference type="Rhea" id="RHEA:16049"/>
        <dbReference type="ChEBI" id="CHEBI:10329"/>
        <dbReference type="ChEBI" id="CHEBI:15378"/>
        <dbReference type="ChEBI" id="CHEBI:18408"/>
        <dbReference type="ChEBI" id="CHEBI:58115"/>
        <dbReference type="ChEBI" id="CHEBI:60487"/>
        <dbReference type="EC" id="2.7.8.26"/>
    </reaction>
</comment>
<comment type="similarity">
    <text evidence="4 19">Belongs to the CobS family.</text>
</comment>